<dbReference type="EMBL" id="CAEY01000676">
    <property type="status" value="NOT_ANNOTATED_CDS"/>
    <property type="molecule type" value="Genomic_DNA"/>
</dbReference>
<dbReference type="EnsemblMetazoa" id="tetur25g00940.1">
    <property type="protein sequence ID" value="tetur25g00940.1"/>
    <property type="gene ID" value="tetur25g00940"/>
</dbReference>
<proteinExistence type="predicted"/>
<keyword evidence="2" id="KW-1185">Reference proteome</keyword>
<organism evidence="1 2">
    <name type="scientific">Tetranychus urticae</name>
    <name type="common">Two-spotted spider mite</name>
    <dbReference type="NCBI Taxonomy" id="32264"/>
    <lineage>
        <taxon>Eukaryota</taxon>
        <taxon>Metazoa</taxon>
        <taxon>Ecdysozoa</taxon>
        <taxon>Arthropoda</taxon>
        <taxon>Chelicerata</taxon>
        <taxon>Arachnida</taxon>
        <taxon>Acari</taxon>
        <taxon>Acariformes</taxon>
        <taxon>Trombidiformes</taxon>
        <taxon>Prostigmata</taxon>
        <taxon>Eleutherengona</taxon>
        <taxon>Raphignathae</taxon>
        <taxon>Tetranychoidea</taxon>
        <taxon>Tetranychidae</taxon>
        <taxon>Tetranychus</taxon>
    </lineage>
</organism>
<evidence type="ECO:0000313" key="2">
    <source>
        <dbReference type="Proteomes" id="UP000015104"/>
    </source>
</evidence>
<reference evidence="1" key="2">
    <citation type="submission" date="2015-06" db="UniProtKB">
        <authorList>
            <consortium name="EnsemblMetazoa"/>
        </authorList>
    </citation>
    <scope>IDENTIFICATION</scope>
</reference>
<name>T1KX31_TETUR</name>
<evidence type="ECO:0000313" key="1">
    <source>
        <dbReference type="EnsemblMetazoa" id="tetur25g00940.1"/>
    </source>
</evidence>
<sequence>MIQIPMGKLFPCPVQVDGDLNFKQHGP</sequence>
<dbReference type="AlphaFoldDB" id="T1KX31"/>
<protein>
    <submittedName>
        <fullName evidence="1">Uncharacterized protein</fullName>
    </submittedName>
</protein>
<dbReference type="HOGENOM" id="CLU_3415455_0_0_1"/>
<accession>T1KX31</accession>
<reference evidence="2" key="1">
    <citation type="submission" date="2011-08" db="EMBL/GenBank/DDBJ databases">
        <authorList>
            <person name="Rombauts S."/>
        </authorList>
    </citation>
    <scope>NUCLEOTIDE SEQUENCE</scope>
    <source>
        <strain evidence="2">London</strain>
    </source>
</reference>
<dbReference type="Proteomes" id="UP000015104">
    <property type="component" value="Unassembled WGS sequence"/>
</dbReference>